<reference evidence="2" key="1">
    <citation type="submission" date="2015-09" db="EMBL/GenBank/DDBJ databases">
        <authorList>
            <consortium name="Pathogen Informatics"/>
        </authorList>
    </citation>
    <scope>NUCLEOTIDE SEQUENCE [LARGE SCALE GENOMIC DNA]</scope>
    <source>
        <strain evidence="2">Lake Konstanz</strain>
    </source>
</reference>
<organism evidence="1 2">
    <name type="scientific">Bodo saltans</name>
    <name type="common">Flagellated protozoan</name>
    <dbReference type="NCBI Taxonomy" id="75058"/>
    <lineage>
        <taxon>Eukaryota</taxon>
        <taxon>Discoba</taxon>
        <taxon>Euglenozoa</taxon>
        <taxon>Kinetoplastea</taxon>
        <taxon>Metakinetoplastina</taxon>
        <taxon>Eubodonida</taxon>
        <taxon>Bodonidae</taxon>
        <taxon>Bodo</taxon>
    </lineage>
</organism>
<accession>A0A0S4J6S5</accession>
<evidence type="ECO:0000313" key="1">
    <source>
        <dbReference type="EMBL" id="CUG87125.1"/>
    </source>
</evidence>
<name>A0A0S4J6S5_BODSA</name>
<evidence type="ECO:0000313" key="2">
    <source>
        <dbReference type="Proteomes" id="UP000051952"/>
    </source>
</evidence>
<sequence length="342" mass="35669">MAYQARVVTVVQGPCIMPGLVRTSPTGAAVPGGHDTIPFCPGKALPIRHRRNSTSSRRRNGAKGMVLVTQTSPTSVALRCVVFARSSSSKCGTSEGQQGQQFGLLGEITLLPEEGDRITCISLMRHDSNGATGYLLWIGTSNGTLLVINAAPTAYPAGCYSRIALVCQLHQKAPSLNPKQFSVDQGHEAVVAICPGTAGTPSLRNPWSVAGDGTPISNNGAVYTRSVDVLHQSGWLVSFDEEQIETLIASTTPRATSPQAIDRLSLLHEWGLVQHAHTTTHRGVSSSATTDSIPVACASGAVRDVMKRCVGHLLESSRGGAEGGSSDLGTTAAACALLPVPG</sequence>
<dbReference type="EMBL" id="CYKH01001444">
    <property type="protein sequence ID" value="CUG87125.1"/>
    <property type="molecule type" value="Genomic_DNA"/>
</dbReference>
<dbReference type="VEuPathDB" id="TriTrypDB:BSAL_08785"/>
<proteinExistence type="predicted"/>
<dbReference type="AlphaFoldDB" id="A0A0S4J6S5"/>
<keyword evidence="2" id="KW-1185">Reference proteome</keyword>
<gene>
    <name evidence="1" type="ORF">BSAL_08785</name>
</gene>
<feature type="non-terminal residue" evidence="1">
    <location>
        <position position="342"/>
    </location>
</feature>
<protein>
    <submittedName>
        <fullName evidence="1">GPI-anchored surface protein, putative</fullName>
    </submittedName>
</protein>
<dbReference type="Proteomes" id="UP000051952">
    <property type="component" value="Unassembled WGS sequence"/>
</dbReference>